<proteinExistence type="predicted"/>
<organism evidence="1 2">
    <name type="scientific">Xenorhabdus poinarii G6</name>
    <dbReference type="NCBI Taxonomy" id="1354304"/>
    <lineage>
        <taxon>Bacteria</taxon>
        <taxon>Pseudomonadati</taxon>
        <taxon>Pseudomonadota</taxon>
        <taxon>Gammaproteobacteria</taxon>
        <taxon>Enterobacterales</taxon>
        <taxon>Morganellaceae</taxon>
        <taxon>Xenorhabdus</taxon>
    </lineage>
</organism>
<dbReference type="Proteomes" id="UP000032735">
    <property type="component" value="Chromosome"/>
</dbReference>
<protein>
    <submittedName>
        <fullName evidence="1">Uncharacterized protein</fullName>
    </submittedName>
</protein>
<gene>
    <name evidence="1" type="ORF">XPG1_2664</name>
</gene>
<evidence type="ECO:0000313" key="1">
    <source>
        <dbReference type="EMBL" id="CDG22316.1"/>
    </source>
</evidence>
<reference evidence="1 2" key="1">
    <citation type="submission" date="2013-07" db="EMBL/GenBank/DDBJ databases">
        <authorList>
            <person name="Genoscope - CEA"/>
        </authorList>
    </citation>
    <scope>NUCLEOTIDE SEQUENCE [LARGE SCALE GENOMIC DNA]</scope>
    <source>
        <strain evidence="1 2">G6</strain>
    </source>
</reference>
<dbReference type="KEGG" id="xpo:XPG1_2664"/>
<dbReference type="AlphaFoldDB" id="A0A068R5Z9"/>
<evidence type="ECO:0000313" key="2">
    <source>
        <dbReference type="Proteomes" id="UP000032735"/>
    </source>
</evidence>
<accession>A0A068R5Z9</accession>
<keyword evidence="2" id="KW-1185">Reference proteome</keyword>
<dbReference type="HOGENOM" id="CLU_3278977_0_0_6"/>
<name>A0A068R5Z9_9GAMM</name>
<sequence>MKVYIYCLYEGIYYFYNKYTLNQLMPRMGHKSIYNSIIHYG</sequence>
<dbReference type="EMBL" id="FO704551">
    <property type="protein sequence ID" value="CDG22316.1"/>
    <property type="molecule type" value="Genomic_DNA"/>
</dbReference>